<protein>
    <submittedName>
        <fullName evidence="1">Uncharacterized protein</fullName>
    </submittedName>
</protein>
<evidence type="ECO:0000313" key="1">
    <source>
        <dbReference type="EMBL" id="JAE36876.1"/>
    </source>
</evidence>
<reference evidence="1" key="2">
    <citation type="journal article" date="2015" name="Data Brief">
        <title>Shoot transcriptome of the giant reed, Arundo donax.</title>
        <authorList>
            <person name="Barrero R.A."/>
            <person name="Guerrero F.D."/>
            <person name="Moolhuijzen P."/>
            <person name="Goolsby J.A."/>
            <person name="Tidwell J."/>
            <person name="Bellgard S.E."/>
            <person name="Bellgard M.I."/>
        </authorList>
    </citation>
    <scope>NUCLEOTIDE SEQUENCE</scope>
    <source>
        <tissue evidence="1">Shoot tissue taken approximately 20 cm above the soil surface</tissue>
    </source>
</reference>
<reference evidence="1" key="1">
    <citation type="submission" date="2014-09" db="EMBL/GenBank/DDBJ databases">
        <authorList>
            <person name="Magalhaes I.L.F."/>
            <person name="Oliveira U."/>
            <person name="Santos F.R."/>
            <person name="Vidigal T.H.D.A."/>
            <person name="Brescovit A.D."/>
            <person name="Santos A.J."/>
        </authorList>
    </citation>
    <scope>NUCLEOTIDE SEQUENCE</scope>
    <source>
        <tissue evidence="1">Shoot tissue taken approximately 20 cm above the soil surface</tissue>
    </source>
</reference>
<sequence length="55" mass="5903">MLMRETNVAMLRCGYPSDSPIWPMLSMAVSVPPTPNTVAVNSSSMSTLTSACRIV</sequence>
<organism evidence="1">
    <name type="scientific">Arundo donax</name>
    <name type="common">Giant reed</name>
    <name type="synonym">Donax arundinaceus</name>
    <dbReference type="NCBI Taxonomy" id="35708"/>
    <lineage>
        <taxon>Eukaryota</taxon>
        <taxon>Viridiplantae</taxon>
        <taxon>Streptophyta</taxon>
        <taxon>Embryophyta</taxon>
        <taxon>Tracheophyta</taxon>
        <taxon>Spermatophyta</taxon>
        <taxon>Magnoliopsida</taxon>
        <taxon>Liliopsida</taxon>
        <taxon>Poales</taxon>
        <taxon>Poaceae</taxon>
        <taxon>PACMAD clade</taxon>
        <taxon>Arundinoideae</taxon>
        <taxon>Arundineae</taxon>
        <taxon>Arundo</taxon>
    </lineage>
</organism>
<proteinExistence type="predicted"/>
<name>A0A0A9HPQ3_ARUDO</name>
<dbReference type="EMBL" id="GBRH01161020">
    <property type="protein sequence ID" value="JAE36876.1"/>
    <property type="molecule type" value="Transcribed_RNA"/>
</dbReference>
<accession>A0A0A9HPQ3</accession>
<dbReference type="AlphaFoldDB" id="A0A0A9HPQ3"/>